<dbReference type="OrthoDB" id="5297305at2"/>
<evidence type="ECO:0000313" key="8">
    <source>
        <dbReference type="Proteomes" id="UP000237839"/>
    </source>
</evidence>
<keyword evidence="1" id="KW-0678">Repressor</keyword>
<evidence type="ECO:0000256" key="1">
    <source>
        <dbReference type="ARBA" id="ARBA00022491"/>
    </source>
</evidence>
<keyword evidence="2" id="KW-0805">Transcription regulation</keyword>
<gene>
    <name evidence="7" type="ORF">S2091_3534</name>
</gene>
<dbReference type="EMBL" id="PUGF01000019">
    <property type="protein sequence ID" value="PRC91779.1"/>
    <property type="molecule type" value="Genomic_DNA"/>
</dbReference>
<evidence type="ECO:0000313" key="7">
    <source>
        <dbReference type="EMBL" id="PRC91779.1"/>
    </source>
</evidence>
<dbReference type="SMART" id="SM00422">
    <property type="entry name" value="HTH_MERR"/>
    <property type="match status" value="1"/>
</dbReference>
<dbReference type="PRINTS" id="PR00040">
    <property type="entry name" value="HTHMERR"/>
</dbReference>
<dbReference type="Gene3D" id="1.10.1660.10">
    <property type="match status" value="1"/>
</dbReference>
<organism evidence="7 8">
    <name type="scientific">Solimicrobium silvestre</name>
    <dbReference type="NCBI Taxonomy" id="2099400"/>
    <lineage>
        <taxon>Bacteria</taxon>
        <taxon>Pseudomonadati</taxon>
        <taxon>Pseudomonadota</taxon>
        <taxon>Betaproteobacteria</taxon>
        <taxon>Burkholderiales</taxon>
        <taxon>Oxalobacteraceae</taxon>
        <taxon>Solimicrobium</taxon>
    </lineage>
</organism>
<feature type="region of interest" description="Disordered" evidence="5">
    <location>
        <begin position="79"/>
        <end position="99"/>
    </location>
</feature>
<dbReference type="SUPFAM" id="SSF46955">
    <property type="entry name" value="Putative DNA-binding domain"/>
    <property type="match status" value="1"/>
</dbReference>
<evidence type="ECO:0000256" key="5">
    <source>
        <dbReference type="SAM" id="MobiDB-lite"/>
    </source>
</evidence>
<keyword evidence="4" id="KW-0804">Transcription</keyword>
<evidence type="ECO:0000259" key="6">
    <source>
        <dbReference type="PROSITE" id="PS50937"/>
    </source>
</evidence>
<dbReference type="RefSeq" id="WP_105533283.1">
    <property type="nucleotide sequence ID" value="NZ_PUGF01000019.1"/>
</dbReference>
<dbReference type="Proteomes" id="UP000237839">
    <property type="component" value="Unassembled WGS sequence"/>
</dbReference>
<reference evidence="7 8" key="1">
    <citation type="submission" date="2018-02" db="EMBL/GenBank/DDBJ databases">
        <title>Solimicrobium silvestre gen. nov., sp. nov., isolated from alpine forest soil.</title>
        <authorList>
            <person name="Margesin R."/>
            <person name="Albuquerque L."/>
            <person name="Zhang D.-C."/>
            <person name="Froufe H.J.C."/>
            <person name="Severino R."/>
            <person name="Roxo I."/>
            <person name="Egas C."/>
            <person name="Da Costa M.S."/>
        </authorList>
    </citation>
    <scope>NUCLEOTIDE SEQUENCE [LARGE SCALE GENOMIC DNA]</scope>
    <source>
        <strain evidence="7 8">S20-91</strain>
    </source>
</reference>
<dbReference type="InterPro" id="IPR009061">
    <property type="entry name" value="DNA-bd_dom_put_sf"/>
</dbReference>
<dbReference type="PANTHER" id="PTHR30204:SF69">
    <property type="entry name" value="MERR-FAMILY TRANSCRIPTIONAL REGULATOR"/>
    <property type="match status" value="1"/>
</dbReference>
<sequence length="152" mass="17029">MHKCNYTIGQLSKVAEVGIETIRYYQRRQLLSIPAASSGAVRIYSSQFVERLRFIKGAKELGFTLDEVASLLQLNDQESDQGSEVTSQKHLKQTSRSSVRQLASDKLTQVRKKMDDLQKIEHILVRLISECADTDSSLPCPIVEAITCKIAS</sequence>
<proteinExistence type="predicted"/>
<keyword evidence="3" id="KW-0238">DNA-binding</keyword>
<protein>
    <submittedName>
        <fullName evidence="7">Putative transcriptional regulator</fullName>
    </submittedName>
</protein>
<comment type="caution">
    <text evidence="7">The sequence shown here is derived from an EMBL/GenBank/DDBJ whole genome shotgun (WGS) entry which is preliminary data.</text>
</comment>
<dbReference type="AlphaFoldDB" id="A0A2S9GVM8"/>
<name>A0A2S9GVM8_9BURK</name>
<dbReference type="GO" id="GO:0003677">
    <property type="term" value="F:DNA binding"/>
    <property type="evidence" value="ECO:0007669"/>
    <property type="project" value="UniProtKB-KW"/>
</dbReference>
<evidence type="ECO:0000256" key="3">
    <source>
        <dbReference type="ARBA" id="ARBA00023125"/>
    </source>
</evidence>
<accession>A0A2S9GVM8</accession>
<evidence type="ECO:0000256" key="2">
    <source>
        <dbReference type="ARBA" id="ARBA00023015"/>
    </source>
</evidence>
<keyword evidence="8" id="KW-1185">Reference proteome</keyword>
<dbReference type="InterPro" id="IPR000551">
    <property type="entry name" value="MerR-type_HTH_dom"/>
</dbReference>
<dbReference type="GO" id="GO:0003700">
    <property type="term" value="F:DNA-binding transcription factor activity"/>
    <property type="evidence" value="ECO:0007669"/>
    <property type="project" value="InterPro"/>
</dbReference>
<dbReference type="InterPro" id="IPR047057">
    <property type="entry name" value="MerR_fam"/>
</dbReference>
<feature type="domain" description="HTH merR-type" evidence="6">
    <location>
        <begin position="5"/>
        <end position="74"/>
    </location>
</feature>
<dbReference type="PROSITE" id="PS50937">
    <property type="entry name" value="HTH_MERR_2"/>
    <property type="match status" value="1"/>
</dbReference>
<evidence type="ECO:0000256" key="4">
    <source>
        <dbReference type="ARBA" id="ARBA00023163"/>
    </source>
</evidence>
<dbReference type="PANTHER" id="PTHR30204">
    <property type="entry name" value="REDOX-CYCLING DRUG-SENSING TRANSCRIPTIONAL ACTIVATOR SOXR"/>
    <property type="match status" value="1"/>
</dbReference>
<dbReference type="Pfam" id="PF13411">
    <property type="entry name" value="MerR_1"/>
    <property type="match status" value="1"/>
</dbReference>